<accession>A0ABQ4FU08</accession>
<keyword evidence="3" id="KW-1185">Reference proteome</keyword>
<evidence type="ECO:0000313" key="3">
    <source>
        <dbReference type="Proteomes" id="UP000603904"/>
    </source>
</evidence>
<feature type="chain" id="PRO_5045633088" evidence="1">
    <location>
        <begin position="32"/>
        <end position="123"/>
    </location>
</feature>
<organism evidence="2 3">
    <name type="scientific">Microbispora corallina</name>
    <dbReference type="NCBI Taxonomy" id="83302"/>
    <lineage>
        <taxon>Bacteria</taxon>
        <taxon>Bacillati</taxon>
        <taxon>Actinomycetota</taxon>
        <taxon>Actinomycetes</taxon>
        <taxon>Streptosporangiales</taxon>
        <taxon>Streptosporangiaceae</taxon>
        <taxon>Microbispora</taxon>
    </lineage>
</organism>
<sequence>MNKLFKTLVRGASVAALVAGVSTVAALPASADSTSCTVTTSYCSTAIIPSWVGRNYIKWNLDSSVSGIGCSWEVWDYQTGVLVGSGRIGAFRHGSGQINGLYGLYWMQLYNCGPSAFGWISNQ</sequence>
<feature type="signal peptide" evidence="1">
    <location>
        <begin position="1"/>
        <end position="31"/>
    </location>
</feature>
<proteinExistence type="predicted"/>
<name>A0ABQ4FU08_9ACTN</name>
<keyword evidence="1" id="KW-0732">Signal</keyword>
<evidence type="ECO:0000256" key="1">
    <source>
        <dbReference type="SAM" id="SignalP"/>
    </source>
</evidence>
<reference evidence="2 3" key="1">
    <citation type="submission" date="2021-01" db="EMBL/GenBank/DDBJ databases">
        <title>Whole genome shotgun sequence of Microbispora corallina NBRC 16416.</title>
        <authorList>
            <person name="Komaki H."/>
            <person name="Tamura T."/>
        </authorList>
    </citation>
    <scope>NUCLEOTIDE SEQUENCE [LARGE SCALE GENOMIC DNA]</scope>
    <source>
        <strain evidence="2 3">NBRC 16416</strain>
    </source>
</reference>
<comment type="caution">
    <text evidence="2">The sequence shown here is derived from an EMBL/GenBank/DDBJ whole genome shotgun (WGS) entry which is preliminary data.</text>
</comment>
<dbReference type="EMBL" id="BOOC01000003">
    <property type="protein sequence ID" value="GIH38289.1"/>
    <property type="molecule type" value="Genomic_DNA"/>
</dbReference>
<dbReference type="Proteomes" id="UP000603904">
    <property type="component" value="Unassembled WGS sequence"/>
</dbReference>
<gene>
    <name evidence="2" type="ORF">Mco01_12890</name>
</gene>
<protein>
    <submittedName>
        <fullName evidence="2">Uncharacterized protein</fullName>
    </submittedName>
</protein>
<evidence type="ECO:0000313" key="2">
    <source>
        <dbReference type="EMBL" id="GIH38289.1"/>
    </source>
</evidence>